<comment type="caution">
    <text evidence="3">The sequence shown here is derived from an EMBL/GenBank/DDBJ whole genome shotgun (WGS) entry which is preliminary data.</text>
</comment>
<dbReference type="Proteomes" id="UP000015347">
    <property type="component" value="Unassembled WGS sequence"/>
</dbReference>
<organism evidence="3 4">
    <name type="scientific">Salipiger mucosus DSM 16094</name>
    <dbReference type="NCBI Taxonomy" id="1123237"/>
    <lineage>
        <taxon>Bacteria</taxon>
        <taxon>Pseudomonadati</taxon>
        <taxon>Pseudomonadota</taxon>
        <taxon>Alphaproteobacteria</taxon>
        <taxon>Rhodobacterales</taxon>
        <taxon>Roseobacteraceae</taxon>
        <taxon>Salipiger</taxon>
    </lineage>
</organism>
<evidence type="ECO:0000313" key="4">
    <source>
        <dbReference type="Proteomes" id="UP000015347"/>
    </source>
</evidence>
<dbReference type="AlphaFoldDB" id="S9QV89"/>
<name>S9QV89_9RHOB</name>
<dbReference type="EMBL" id="APVH01000009">
    <property type="protein sequence ID" value="EPX85321.1"/>
    <property type="molecule type" value="Genomic_DNA"/>
</dbReference>
<feature type="signal peptide" evidence="2">
    <location>
        <begin position="1"/>
        <end position="17"/>
    </location>
</feature>
<accession>S9QV89</accession>
<feature type="region of interest" description="Disordered" evidence="1">
    <location>
        <begin position="50"/>
        <end position="72"/>
    </location>
</feature>
<gene>
    <name evidence="3" type="ORF">Salmuc_02700</name>
</gene>
<evidence type="ECO:0000256" key="1">
    <source>
        <dbReference type="SAM" id="MobiDB-lite"/>
    </source>
</evidence>
<feature type="chain" id="PRO_5004568183" description="Lipoprotein" evidence="2">
    <location>
        <begin position="18"/>
        <end position="125"/>
    </location>
</feature>
<proteinExistence type="predicted"/>
<evidence type="ECO:0008006" key="5">
    <source>
        <dbReference type="Google" id="ProtNLM"/>
    </source>
</evidence>
<protein>
    <recommendedName>
        <fullName evidence="5">Lipoprotein</fullName>
    </recommendedName>
</protein>
<dbReference type="HOGENOM" id="CLU_1991111_0_0_5"/>
<keyword evidence="4" id="KW-1185">Reference proteome</keyword>
<keyword evidence="2" id="KW-0732">Signal</keyword>
<sequence length="125" mass="12468">MLSMASALASVAACTVAGGSGPVTSVAGEAGATHRPVSAAGLDGAAVIQPAGDAFPRGSSKDPGTGANTARDGNIAIREEFDAALEAGTADALELFIRRHPDHPLAAEARRRLTAVRQGTGATEY</sequence>
<evidence type="ECO:0000256" key="2">
    <source>
        <dbReference type="SAM" id="SignalP"/>
    </source>
</evidence>
<evidence type="ECO:0000313" key="3">
    <source>
        <dbReference type="EMBL" id="EPX85321.1"/>
    </source>
</evidence>
<reference evidence="4" key="1">
    <citation type="journal article" date="2014" name="Stand. Genomic Sci.">
        <title>Genome sequence of the exopolysaccharide-producing Salipiger mucosus type strain (DSM 16094(T)), a moderately halophilic member of the Roseobacter clade.</title>
        <authorList>
            <person name="Riedel T."/>
            <person name="Spring S."/>
            <person name="Fiebig A."/>
            <person name="Petersen J."/>
            <person name="Kyrpides N.C."/>
            <person name="Goker M."/>
            <person name="Klenk H.P."/>
        </authorList>
    </citation>
    <scope>NUCLEOTIDE SEQUENCE [LARGE SCALE GENOMIC DNA]</scope>
    <source>
        <strain evidence="4">DSM 16094</strain>
    </source>
</reference>